<evidence type="ECO:0000256" key="8">
    <source>
        <dbReference type="ARBA" id="ARBA00029586"/>
    </source>
</evidence>
<accession>A0ABW5RH24</accession>
<organism evidence="11 12">
    <name type="scientific">Gulosibacter bifidus</name>
    <dbReference type="NCBI Taxonomy" id="272239"/>
    <lineage>
        <taxon>Bacteria</taxon>
        <taxon>Bacillati</taxon>
        <taxon>Actinomycetota</taxon>
        <taxon>Actinomycetes</taxon>
        <taxon>Micrococcales</taxon>
        <taxon>Microbacteriaceae</taxon>
        <taxon>Gulosibacter</taxon>
    </lineage>
</organism>
<evidence type="ECO:0000256" key="9">
    <source>
        <dbReference type="ARBA" id="ARBA00034078"/>
    </source>
</evidence>
<keyword evidence="4" id="KW-0479">Metal-binding</keyword>
<keyword evidence="12" id="KW-1185">Reference proteome</keyword>
<dbReference type="Gene3D" id="2.102.10.10">
    <property type="entry name" value="Rieske [2Fe-2S] iron-sulphur domain"/>
    <property type="match status" value="1"/>
</dbReference>
<dbReference type="CDD" id="cd03467">
    <property type="entry name" value="Rieske"/>
    <property type="match status" value="1"/>
</dbReference>
<evidence type="ECO:0000256" key="7">
    <source>
        <dbReference type="ARBA" id="ARBA00023157"/>
    </source>
</evidence>
<dbReference type="Pfam" id="PF00355">
    <property type="entry name" value="Rieske"/>
    <property type="match status" value="1"/>
</dbReference>
<dbReference type="InterPro" id="IPR017941">
    <property type="entry name" value="Rieske_2Fe-2S"/>
</dbReference>
<keyword evidence="3" id="KW-0001">2Fe-2S</keyword>
<dbReference type="RefSeq" id="WP_066057709.1">
    <property type="nucleotide sequence ID" value="NZ_JBHUNF010000001.1"/>
</dbReference>
<gene>
    <name evidence="11" type="ORF">ACFSUQ_02635</name>
</gene>
<dbReference type="InterPro" id="IPR014349">
    <property type="entry name" value="Rieske_Fe-S_prot"/>
</dbReference>
<name>A0ABW5RH24_9MICO</name>
<keyword evidence="5" id="KW-0408">Iron</keyword>
<dbReference type="InterPro" id="IPR005805">
    <property type="entry name" value="Rieske_Fe-S_prot_C"/>
</dbReference>
<dbReference type="PRINTS" id="PR00162">
    <property type="entry name" value="RIESKE"/>
</dbReference>
<evidence type="ECO:0000256" key="4">
    <source>
        <dbReference type="ARBA" id="ARBA00022723"/>
    </source>
</evidence>
<evidence type="ECO:0000256" key="2">
    <source>
        <dbReference type="ARBA" id="ARBA00015816"/>
    </source>
</evidence>
<dbReference type="InterPro" id="IPR036922">
    <property type="entry name" value="Rieske_2Fe-2S_sf"/>
</dbReference>
<comment type="function">
    <text evidence="1">Iron-sulfur subunit of the cytochrome bc1 complex, an essential component of the respiratory electron transport chain required for ATP synthesis. The bc1 complex catalyzes the oxidation of menaquinol and the reduction of cytochrome c in the respiratory chain. The bc1 complex operates through a Q-cycle mechanism that couples electron transfer to generation of the proton gradient that drives ATP synthesis.</text>
</comment>
<protein>
    <recommendedName>
        <fullName evidence="2">Cytochrome bc1 complex Rieske iron-sulfur subunit</fullName>
    </recommendedName>
    <alternativeName>
        <fullName evidence="8">Cytochrome bc1 reductase complex subunit QcrA</fullName>
    </alternativeName>
</protein>
<comment type="caution">
    <text evidence="11">The sequence shown here is derived from an EMBL/GenBank/DDBJ whole genome shotgun (WGS) entry which is preliminary data.</text>
</comment>
<proteinExistence type="predicted"/>
<evidence type="ECO:0000313" key="12">
    <source>
        <dbReference type="Proteomes" id="UP001597453"/>
    </source>
</evidence>
<evidence type="ECO:0000256" key="5">
    <source>
        <dbReference type="ARBA" id="ARBA00023004"/>
    </source>
</evidence>
<dbReference type="SUPFAM" id="SSF50022">
    <property type="entry name" value="ISP domain"/>
    <property type="match status" value="1"/>
</dbReference>
<evidence type="ECO:0000259" key="10">
    <source>
        <dbReference type="PROSITE" id="PS51296"/>
    </source>
</evidence>
<dbReference type="PROSITE" id="PS51296">
    <property type="entry name" value="RIESKE"/>
    <property type="match status" value="1"/>
</dbReference>
<dbReference type="EMBL" id="JBHUNF010000001">
    <property type="protein sequence ID" value="MFD2674197.1"/>
    <property type="molecule type" value="Genomic_DNA"/>
</dbReference>
<keyword evidence="6" id="KW-0411">Iron-sulfur</keyword>
<evidence type="ECO:0000256" key="6">
    <source>
        <dbReference type="ARBA" id="ARBA00023014"/>
    </source>
</evidence>
<dbReference type="PANTHER" id="PTHR10134">
    <property type="entry name" value="CYTOCHROME B-C1 COMPLEX SUBUNIT RIESKE, MITOCHONDRIAL"/>
    <property type="match status" value="1"/>
</dbReference>
<reference evidence="12" key="1">
    <citation type="journal article" date="2019" name="Int. J. Syst. Evol. Microbiol.">
        <title>The Global Catalogue of Microorganisms (GCM) 10K type strain sequencing project: providing services to taxonomists for standard genome sequencing and annotation.</title>
        <authorList>
            <consortium name="The Broad Institute Genomics Platform"/>
            <consortium name="The Broad Institute Genome Sequencing Center for Infectious Disease"/>
            <person name="Wu L."/>
            <person name="Ma J."/>
        </authorList>
    </citation>
    <scope>NUCLEOTIDE SEQUENCE [LARGE SCALE GENOMIC DNA]</scope>
    <source>
        <strain evidence="12">TISTR 1511</strain>
    </source>
</reference>
<evidence type="ECO:0000313" key="11">
    <source>
        <dbReference type="EMBL" id="MFD2674197.1"/>
    </source>
</evidence>
<evidence type="ECO:0000256" key="1">
    <source>
        <dbReference type="ARBA" id="ARBA00002494"/>
    </source>
</evidence>
<sequence length="153" mass="15678">MTDSAAAASSQPTPRIPNVPLTRRALVRNTALVGGGTAAAMLLSGCSEQGGGSQKAAEPFEIAASEVPVGAGIVLAQYRAVVTQPQEGTFKAFNAECTHKGCLVSEIREKGAFCGCHSSYFDINTGEAVSGPAQLPLPELTVTKNGDMLSVTP</sequence>
<comment type="cofactor">
    <cofactor evidence="9">
        <name>[2Fe-2S] cluster</name>
        <dbReference type="ChEBI" id="CHEBI:190135"/>
    </cofactor>
</comment>
<feature type="domain" description="Rieske" evidence="10">
    <location>
        <begin position="59"/>
        <end position="151"/>
    </location>
</feature>
<evidence type="ECO:0000256" key="3">
    <source>
        <dbReference type="ARBA" id="ARBA00022714"/>
    </source>
</evidence>
<keyword evidence="7" id="KW-1015">Disulfide bond</keyword>
<dbReference type="Proteomes" id="UP001597453">
    <property type="component" value="Unassembled WGS sequence"/>
</dbReference>